<proteinExistence type="inferred from homology"/>
<dbReference type="FunFam" id="1.10.10.10:FF:000217">
    <property type="entry name" value="Peroxisomal membrane protein PEX14"/>
    <property type="match status" value="1"/>
</dbReference>
<protein>
    <recommendedName>
        <fullName evidence="10 14">Peroxisomal membrane protein PEX14</fullName>
    </recommendedName>
    <alternativeName>
        <fullName evidence="11 14">Peroxin-14</fullName>
    </alternativeName>
</protein>
<dbReference type="GO" id="GO:0016560">
    <property type="term" value="P:protein import into peroxisome matrix, docking"/>
    <property type="evidence" value="ECO:0007669"/>
    <property type="project" value="UniProtKB-UniRule"/>
</dbReference>
<feature type="region of interest" description="Disordered" evidence="15">
    <location>
        <begin position="308"/>
        <end position="331"/>
    </location>
</feature>
<keyword evidence="7" id="KW-0811">Translocation</keyword>
<dbReference type="Pfam" id="PF04695">
    <property type="entry name" value="Pex14_N"/>
    <property type="match status" value="1"/>
</dbReference>
<sequence length="536" mass="59146">MANDSQNSASEMAKIVDDGGHEVKGETADEPSSKPIHVIREPVRDEQVLNAVKFLSHPKVRGSPVIYRRSFLEKKGLTKEEIDEAFRRVPDPPSSVAAVEPTTTNQAVQEKSSGTLQPQVANQVSQQTPFASATTSLRQSRFHWSMALFVVGLAASGAGTAVLFKKKIVPKLKAWIRKVVAEENDLKFNKISKSNIAEEAAEAAKAAASAAAAVAIASQELLNAKNEERKYFEAFTRMLDVQVEEMKSMGNAIRKLEITRREFSEDKGIQEYMQSQSWKGTTNNPWRTNQVKQATSNFNSGSKHLEVNGSPDMDSGIAKPLTTPASVEPPHPKSYMEIIEMIQRGEKPPNIKEIDDNPPNPNQPISNPLLAPKRKPWEVTQQAEQRLSYGRHSQANGQGLNSEVRETNSQPNGSHSNGSEPWWRKKTIKISEVEPESEEQFYDAMRGNASPMKRGWVPPQPPTLLLPEAADAIRQLKPSIQKQQSVDETLTVGSSNGEDLDAKASDSTIEPEMSGSTGMDFSQAKDQEREVSVEIN</sequence>
<feature type="domain" description="Peroxisomal membrane protein PEX14 central plants" evidence="19">
    <location>
        <begin position="140"/>
        <end position="257"/>
    </location>
</feature>
<comment type="subcellular location">
    <subcellularLocation>
        <location evidence="1">Peroxisome membrane</location>
        <topology evidence="1">Single-pass membrane protein</topology>
    </subcellularLocation>
</comment>
<dbReference type="AlphaFoldDB" id="A0A8D7A265"/>
<evidence type="ECO:0000256" key="9">
    <source>
        <dbReference type="ARBA" id="ARBA00023140"/>
    </source>
</evidence>
<evidence type="ECO:0000256" key="12">
    <source>
        <dbReference type="ARBA" id="ARBA00053920"/>
    </source>
</evidence>
<evidence type="ECO:0000256" key="13">
    <source>
        <dbReference type="ARBA" id="ARBA00064754"/>
    </source>
</evidence>
<feature type="region of interest" description="Disordered" evidence="15">
    <location>
        <begin position="348"/>
        <end position="425"/>
    </location>
</feature>
<comment type="function">
    <text evidence="12 14">Component of the PEX13-PEX14 docking complex, a translocon channel that specifically mediates the import of peroxisomal cargo proteins bound to PEX5 receptor. The PEX13-PEX14 docking complex forms a large import pore which can be opened to a diameter of about 9 nm. Mechanistically, PEX5 receptor along with cargo proteins associates with the PEX14 subunit of the PEX13-PEX14 docking complex in the cytosol, leading to the insertion of the receptor into the organelle membrane with the concomitant translocation of the cargo into the peroxisome matrix.</text>
</comment>
<keyword evidence="6 16" id="KW-1133">Transmembrane helix</keyword>
<evidence type="ECO:0000256" key="14">
    <source>
        <dbReference type="RuleBase" id="RU367032"/>
    </source>
</evidence>
<dbReference type="EMBL" id="HG996469">
    <property type="protein sequence ID" value="CAG1840863.1"/>
    <property type="molecule type" value="Genomic_DNA"/>
</dbReference>
<dbReference type="Gene3D" id="1.10.10.10">
    <property type="entry name" value="Winged helix-like DNA-binding domain superfamily/Winged helix DNA-binding domain"/>
    <property type="match status" value="1"/>
</dbReference>
<dbReference type="GO" id="GO:0005778">
    <property type="term" value="C:peroxisomal membrane"/>
    <property type="evidence" value="ECO:0007669"/>
    <property type="project" value="UniProtKB-SubCell"/>
</dbReference>
<evidence type="ECO:0000256" key="11">
    <source>
        <dbReference type="ARBA" id="ARBA00029691"/>
    </source>
</evidence>
<evidence type="ECO:0000256" key="2">
    <source>
        <dbReference type="ARBA" id="ARBA00005443"/>
    </source>
</evidence>
<dbReference type="Pfam" id="PF17733">
    <property type="entry name" value="KPWE_dom"/>
    <property type="match status" value="1"/>
</dbReference>
<evidence type="ECO:0000256" key="4">
    <source>
        <dbReference type="ARBA" id="ARBA00022692"/>
    </source>
</evidence>
<feature type="compositionally biased region" description="Basic and acidic residues" evidence="15">
    <location>
        <begin position="523"/>
        <end position="536"/>
    </location>
</feature>
<gene>
    <name evidence="20" type="ORF">GSMUA_106570.1</name>
</gene>
<feature type="compositionally biased region" description="Polar residues" evidence="15">
    <location>
        <begin position="1"/>
        <end position="10"/>
    </location>
</feature>
<keyword evidence="4 16" id="KW-0812">Transmembrane</keyword>
<accession>A0A8D7A265</accession>
<feature type="compositionally biased region" description="Basic and acidic residues" evidence="15">
    <location>
        <begin position="14"/>
        <end position="27"/>
    </location>
</feature>
<keyword evidence="9 14" id="KW-0576">Peroxisome</keyword>
<dbReference type="InterPro" id="IPR040554">
    <property type="entry name" value="KPWE_PEX14_dom"/>
</dbReference>
<evidence type="ECO:0000256" key="15">
    <source>
        <dbReference type="SAM" id="MobiDB-lite"/>
    </source>
</evidence>
<evidence type="ECO:0000256" key="10">
    <source>
        <dbReference type="ARBA" id="ARBA00029502"/>
    </source>
</evidence>
<evidence type="ECO:0000256" key="5">
    <source>
        <dbReference type="ARBA" id="ARBA00022927"/>
    </source>
</evidence>
<feature type="compositionally biased region" description="Polar residues" evidence="15">
    <location>
        <begin position="379"/>
        <end position="419"/>
    </location>
</feature>
<feature type="compositionally biased region" description="Polar residues" evidence="15">
    <location>
        <begin position="479"/>
        <end position="497"/>
    </location>
</feature>
<comment type="similarity">
    <text evidence="2 14">Belongs to the peroxin-14 family.</text>
</comment>
<reference evidence="20" key="1">
    <citation type="submission" date="2021-03" db="EMBL/GenBank/DDBJ databases">
        <authorList>
            <consortium name="Genoscope - CEA"/>
            <person name="William W."/>
        </authorList>
    </citation>
    <scope>NUCLEOTIDE SEQUENCE</scope>
    <source>
        <strain evidence="20">Doubled-haploid Pahang</strain>
    </source>
</reference>
<feature type="transmembrane region" description="Helical" evidence="16">
    <location>
        <begin position="142"/>
        <end position="164"/>
    </location>
</feature>
<keyword evidence="3 14" id="KW-0813">Transport</keyword>
<evidence type="ECO:0000313" key="20">
    <source>
        <dbReference type="EMBL" id="CAG1840863.1"/>
    </source>
</evidence>
<dbReference type="InterPro" id="IPR025655">
    <property type="entry name" value="PEX14"/>
</dbReference>
<evidence type="ECO:0000256" key="7">
    <source>
        <dbReference type="ARBA" id="ARBA00023010"/>
    </source>
</evidence>
<name>A0A8D7A265_MUSAM</name>
<keyword evidence="5 14" id="KW-0653">Protein transport</keyword>
<evidence type="ECO:0000256" key="1">
    <source>
        <dbReference type="ARBA" id="ARBA00004549"/>
    </source>
</evidence>
<dbReference type="OrthoDB" id="441517at2759"/>
<dbReference type="InterPro" id="IPR006785">
    <property type="entry name" value="Pex14_N"/>
</dbReference>
<dbReference type="InterPro" id="IPR054154">
    <property type="entry name" value="PEX14-like_M_plants"/>
</dbReference>
<dbReference type="Pfam" id="PF23020">
    <property type="entry name" value="PEX14-like_2nd"/>
    <property type="match status" value="1"/>
</dbReference>
<feature type="region of interest" description="Disordered" evidence="15">
    <location>
        <begin position="1"/>
        <end position="37"/>
    </location>
</feature>
<evidence type="ECO:0000256" key="8">
    <source>
        <dbReference type="ARBA" id="ARBA00023136"/>
    </source>
</evidence>
<evidence type="ECO:0000256" key="6">
    <source>
        <dbReference type="ARBA" id="ARBA00022989"/>
    </source>
</evidence>
<evidence type="ECO:0000256" key="3">
    <source>
        <dbReference type="ARBA" id="ARBA00022448"/>
    </source>
</evidence>
<evidence type="ECO:0000259" key="19">
    <source>
        <dbReference type="Pfam" id="PF23020"/>
    </source>
</evidence>
<feature type="region of interest" description="Disordered" evidence="15">
    <location>
        <begin position="479"/>
        <end position="536"/>
    </location>
</feature>
<organism evidence="20">
    <name type="scientific">Musa acuminata subsp. malaccensis</name>
    <name type="common">Wild banana</name>
    <name type="synonym">Musa malaccensis</name>
    <dbReference type="NCBI Taxonomy" id="214687"/>
    <lineage>
        <taxon>Eukaryota</taxon>
        <taxon>Viridiplantae</taxon>
        <taxon>Streptophyta</taxon>
        <taxon>Embryophyta</taxon>
        <taxon>Tracheophyta</taxon>
        <taxon>Spermatophyta</taxon>
        <taxon>Magnoliopsida</taxon>
        <taxon>Liliopsida</taxon>
        <taxon>Zingiberales</taxon>
        <taxon>Musaceae</taxon>
        <taxon>Musa</taxon>
    </lineage>
</organism>
<evidence type="ECO:0000256" key="16">
    <source>
        <dbReference type="SAM" id="Phobius"/>
    </source>
</evidence>
<dbReference type="InterPro" id="IPR036388">
    <property type="entry name" value="WH-like_DNA-bd_sf"/>
</dbReference>
<evidence type="ECO:0000259" key="17">
    <source>
        <dbReference type="Pfam" id="PF04695"/>
    </source>
</evidence>
<feature type="domain" description="Peroxisomal membrane protein PEX14-like KPWE" evidence="18">
    <location>
        <begin position="330"/>
        <end position="378"/>
    </location>
</feature>
<evidence type="ECO:0000259" key="18">
    <source>
        <dbReference type="Pfam" id="PF17733"/>
    </source>
</evidence>
<dbReference type="PANTHER" id="PTHR23058">
    <property type="entry name" value="PEROXISOMAL MEMBRANE PROTEIN PEX14"/>
    <property type="match status" value="1"/>
</dbReference>
<keyword evidence="8 14" id="KW-0472">Membrane</keyword>
<dbReference type="PANTHER" id="PTHR23058:SF0">
    <property type="entry name" value="PEROXISOMAL MEMBRANE PROTEIN PEX14"/>
    <property type="match status" value="1"/>
</dbReference>
<feature type="domain" description="Peroxisome membrane anchor protein Pex14p N-terminal" evidence="17">
    <location>
        <begin position="44"/>
        <end position="88"/>
    </location>
</feature>
<comment type="subunit">
    <text evidence="13">Interacts with PEX13; forming the PEX13-PEX14 docking complex. Interacts with PEX5 (via WxxxF/Y motifs).</text>
</comment>